<dbReference type="EMBL" id="BOPF01000023">
    <property type="protein sequence ID" value="GIJ48960.1"/>
    <property type="molecule type" value="Genomic_DNA"/>
</dbReference>
<sequence length="258" mass="25511">MARSLVVVALAAAFVVLPATARADTTGTGGAGQRLTVSKTAGLAAGGETVTVEGSGYDVEKGIYVAFCVDNGAGQVPGPCGGGADTSGSTGASHWISSHPPAYGEGLAQPYGPGGTFRVTLRLTAALNADTDCRTAKCAVVTRADHTRTSDRSQDVRVPVGFGTGGGAAVPPAATTRPGAAPAGSTRAVPDAGAAPASSVPAPGAALPAPSIGDARPPDLSVTRVSVSESASRWWTGIGIAILLLLTAAVLSRRRRRS</sequence>
<reference evidence="4" key="1">
    <citation type="submission" date="2021-01" db="EMBL/GenBank/DDBJ databases">
        <title>Whole genome shotgun sequence of Virgisporangium aliadipatigenens NBRC 105644.</title>
        <authorList>
            <person name="Komaki H."/>
            <person name="Tamura T."/>
        </authorList>
    </citation>
    <scope>NUCLEOTIDE SEQUENCE</scope>
    <source>
        <strain evidence="4">NBRC 105644</strain>
    </source>
</reference>
<dbReference type="Gene3D" id="2.60.40.230">
    <property type="entry name" value="Neocarzinostatin-like"/>
    <property type="match status" value="1"/>
</dbReference>
<feature type="signal peptide" evidence="3">
    <location>
        <begin position="1"/>
        <end position="23"/>
    </location>
</feature>
<evidence type="ECO:0000256" key="3">
    <source>
        <dbReference type="SAM" id="SignalP"/>
    </source>
</evidence>
<evidence type="ECO:0000313" key="4">
    <source>
        <dbReference type="EMBL" id="GIJ48960.1"/>
    </source>
</evidence>
<evidence type="ECO:0000313" key="5">
    <source>
        <dbReference type="Proteomes" id="UP000619260"/>
    </source>
</evidence>
<feature type="region of interest" description="Disordered" evidence="1">
    <location>
        <begin position="163"/>
        <end position="218"/>
    </location>
</feature>
<feature type="transmembrane region" description="Helical" evidence="2">
    <location>
        <begin position="234"/>
        <end position="252"/>
    </location>
</feature>
<protein>
    <submittedName>
        <fullName evidence="4">Uncharacterized protein</fullName>
    </submittedName>
</protein>
<dbReference type="AlphaFoldDB" id="A0A8J3YS57"/>
<accession>A0A8J3YS57</accession>
<organism evidence="4 5">
    <name type="scientific">Virgisporangium aliadipatigenens</name>
    <dbReference type="NCBI Taxonomy" id="741659"/>
    <lineage>
        <taxon>Bacteria</taxon>
        <taxon>Bacillati</taxon>
        <taxon>Actinomycetota</taxon>
        <taxon>Actinomycetes</taxon>
        <taxon>Micromonosporales</taxon>
        <taxon>Micromonosporaceae</taxon>
        <taxon>Virgisporangium</taxon>
    </lineage>
</organism>
<feature type="chain" id="PRO_5035275610" evidence="3">
    <location>
        <begin position="24"/>
        <end position="258"/>
    </location>
</feature>
<keyword evidence="5" id="KW-1185">Reference proteome</keyword>
<evidence type="ECO:0000256" key="1">
    <source>
        <dbReference type="SAM" id="MobiDB-lite"/>
    </source>
</evidence>
<dbReference type="SUPFAM" id="SSF49319">
    <property type="entry name" value="Actinoxanthin-like"/>
    <property type="match status" value="1"/>
</dbReference>
<dbReference type="Proteomes" id="UP000619260">
    <property type="component" value="Unassembled WGS sequence"/>
</dbReference>
<keyword evidence="2" id="KW-1133">Transmembrane helix</keyword>
<gene>
    <name evidence="4" type="ORF">Val02_58460</name>
</gene>
<comment type="caution">
    <text evidence="4">The sequence shown here is derived from an EMBL/GenBank/DDBJ whole genome shotgun (WGS) entry which is preliminary data.</text>
</comment>
<name>A0A8J3YS57_9ACTN</name>
<evidence type="ECO:0000256" key="2">
    <source>
        <dbReference type="SAM" id="Phobius"/>
    </source>
</evidence>
<dbReference type="NCBIfam" id="TIGR01167">
    <property type="entry name" value="LPXTG_anchor"/>
    <property type="match status" value="1"/>
</dbReference>
<dbReference type="RefSeq" id="WP_203902420.1">
    <property type="nucleotide sequence ID" value="NZ_BOPF01000023.1"/>
</dbReference>
<dbReference type="InterPro" id="IPR010916">
    <property type="entry name" value="TonB_box_CS"/>
</dbReference>
<keyword evidence="2" id="KW-0472">Membrane</keyword>
<dbReference type="InterPro" id="IPR027273">
    <property type="entry name" value="Neocarzinostatin-like"/>
</dbReference>
<feature type="compositionally biased region" description="Low complexity" evidence="1">
    <location>
        <begin position="169"/>
        <end position="210"/>
    </location>
</feature>
<proteinExistence type="predicted"/>
<dbReference type="PROSITE" id="PS00430">
    <property type="entry name" value="TONB_DEPENDENT_REC_1"/>
    <property type="match status" value="1"/>
</dbReference>
<keyword evidence="2" id="KW-0812">Transmembrane</keyword>
<keyword evidence="3" id="KW-0732">Signal</keyword>